<protein>
    <recommendedName>
        <fullName evidence="2">DUF6534 domain-containing protein</fullName>
    </recommendedName>
</protein>
<accession>A0AAD7IZ22</accession>
<dbReference type="Proteomes" id="UP001215280">
    <property type="component" value="Unassembled WGS sequence"/>
</dbReference>
<keyword evidence="1" id="KW-0812">Transmembrane</keyword>
<feature type="transmembrane region" description="Helical" evidence="1">
    <location>
        <begin position="252"/>
        <end position="272"/>
    </location>
</feature>
<feature type="transmembrane region" description="Helical" evidence="1">
    <location>
        <begin position="56"/>
        <end position="75"/>
    </location>
</feature>
<evidence type="ECO:0000256" key="1">
    <source>
        <dbReference type="SAM" id="Phobius"/>
    </source>
</evidence>
<dbReference type="EMBL" id="JARJLG010000073">
    <property type="protein sequence ID" value="KAJ7752742.1"/>
    <property type="molecule type" value="Genomic_DNA"/>
</dbReference>
<proteinExistence type="predicted"/>
<comment type="caution">
    <text evidence="3">The sequence shown here is derived from an EMBL/GenBank/DDBJ whole genome shotgun (WGS) entry which is preliminary data.</text>
</comment>
<organism evidence="3 4">
    <name type="scientific">Mycena maculata</name>
    <dbReference type="NCBI Taxonomy" id="230809"/>
    <lineage>
        <taxon>Eukaryota</taxon>
        <taxon>Fungi</taxon>
        <taxon>Dikarya</taxon>
        <taxon>Basidiomycota</taxon>
        <taxon>Agaricomycotina</taxon>
        <taxon>Agaricomycetes</taxon>
        <taxon>Agaricomycetidae</taxon>
        <taxon>Agaricales</taxon>
        <taxon>Marasmiineae</taxon>
        <taxon>Mycenaceae</taxon>
        <taxon>Mycena</taxon>
    </lineage>
</organism>
<evidence type="ECO:0000313" key="3">
    <source>
        <dbReference type="EMBL" id="KAJ7752742.1"/>
    </source>
</evidence>
<keyword evidence="4" id="KW-1185">Reference proteome</keyword>
<dbReference type="AlphaFoldDB" id="A0AAD7IZ22"/>
<feature type="transmembrane region" description="Helical" evidence="1">
    <location>
        <begin position="179"/>
        <end position="202"/>
    </location>
</feature>
<keyword evidence="1" id="KW-0472">Membrane</keyword>
<feature type="transmembrane region" description="Helical" evidence="1">
    <location>
        <begin position="127"/>
        <end position="148"/>
    </location>
</feature>
<evidence type="ECO:0000259" key="2">
    <source>
        <dbReference type="Pfam" id="PF20152"/>
    </source>
</evidence>
<sequence>MLVNNSDSVRIADDPKDYSFPIPGAILMDGLLHSFCLGFVLALGMKYWEDRVEDSIRKRIFVLAVVFLSIAQTILEDYKTWSVAVSQHPWASSPWLWAEFFINGAISAMCEGFYIRRCWKMTGRSRWVLYPMALLWTSLVGAQFYITITLGLEFQHYLADGHRIDGQVQRLFHHTILVFPYWVVGCAILDIVVAIILVTCLLRSKTGLHSSDWVVYRIVFLALETALLPSISMVIGVVILHESPHPGQRDDLVCFFVFITAKLYAIGLLRTLNARTRLRERLDSTDLGRTTLSTWSWAQEQHKASTPNPDRTSKLTMETATTLPGSVESAQGPCEGIAPMDIPAPESPRVHFGSPILDQYERGYARLRVSSINRTNQEIDEQP</sequence>
<evidence type="ECO:0000313" key="4">
    <source>
        <dbReference type="Proteomes" id="UP001215280"/>
    </source>
</evidence>
<keyword evidence="1" id="KW-1133">Transmembrane helix</keyword>
<dbReference type="Pfam" id="PF20152">
    <property type="entry name" value="DUF6534"/>
    <property type="match status" value="1"/>
</dbReference>
<feature type="transmembrane region" description="Helical" evidence="1">
    <location>
        <begin position="20"/>
        <end position="44"/>
    </location>
</feature>
<reference evidence="3" key="1">
    <citation type="submission" date="2023-03" db="EMBL/GenBank/DDBJ databases">
        <title>Massive genome expansion in bonnet fungi (Mycena s.s.) driven by repeated elements and novel gene families across ecological guilds.</title>
        <authorList>
            <consortium name="Lawrence Berkeley National Laboratory"/>
            <person name="Harder C.B."/>
            <person name="Miyauchi S."/>
            <person name="Viragh M."/>
            <person name="Kuo A."/>
            <person name="Thoen E."/>
            <person name="Andreopoulos B."/>
            <person name="Lu D."/>
            <person name="Skrede I."/>
            <person name="Drula E."/>
            <person name="Henrissat B."/>
            <person name="Morin E."/>
            <person name="Kohler A."/>
            <person name="Barry K."/>
            <person name="LaButti K."/>
            <person name="Morin E."/>
            <person name="Salamov A."/>
            <person name="Lipzen A."/>
            <person name="Mereny Z."/>
            <person name="Hegedus B."/>
            <person name="Baldrian P."/>
            <person name="Stursova M."/>
            <person name="Weitz H."/>
            <person name="Taylor A."/>
            <person name="Grigoriev I.V."/>
            <person name="Nagy L.G."/>
            <person name="Martin F."/>
            <person name="Kauserud H."/>
        </authorList>
    </citation>
    <scope>NUCLEOTIDE SEQUENCE</scope>
    <source>
        <strain evidence="3">CBHHK188m</strain>
    </source>
</reference>
<dbReference type="PANTHER" id="PTHR40465:SF1">
    <property type="entry name" value="DUF6534 DOMAIN-CONTAINING PROTEIN"/>
    <property type="match status" value="1"/>
</dbReference>
<dbReference type="PANTHER" id="PTHR40465">
    <property type="entry name" value="CHROMOSOME 1, WHOLE GENOME SHOTGUN SEQUENCE"/>
    <property type="match status" value="1"/>
</dbReference>
<feature type="transmembrane region" description="Helical" evidence="1">
    <location>
        <begin position="214"/>
        <end position="240"/>
    </location>
</feature>
<gene>
    <name evidence="3" type="ORF">DFH07DRAFT_517285</name>
</gene>
<feature type="domain" description="DUF6534" evidence="2">
    <location>
        <begin position="187"/>
        <end position="276"/>
    </location>
</feature>
<name>A0AAD7IZ22_9AGAR</name>
<dbReference type="InterPro" id="IPR045339">
    <property type="entry name" value="DUF6534"/>
</dbReference>
<feature type="transmembrane region" description="Helical" evidence="1">
    <location>
        <begin position="95"/>
        <end position="115"/>
    </location>
</feature>